<dbReference type="EMBL" id="BARS01036493">
    <property type="protein sequence ID" value="GAG15791.1"/>
    <property type="molecule type" value="Genomic_DNA"/>
</dbReference>
<sequence length="44" mass="5331">MPFVSEKQKGWLWHNKPKIAKRWTKKYGADVVGKLIKHKRKKKK</sequence>
<gene>
    <name evidence="1" type="ORF">S01H1_56081</name>
</gene>
<accession>X0WSV3</accession>
<organism evidence="1">
    <name type="scientific">marine sediment metagenome</name>
    <dbReference type="NCBI Taxonomy" id="412755"/>
    <lineage>
        <taxon>unclassified sequences</taxon>
        <taxon>metagenomes</taxon>
        <taxon>ecological metagenomes</taxon>
    </lineage>
</organism>
<evidence type="ECO:0000313" key="1">
    <source>
        <dbReference type="EMBL" id="GAG15791.1"/>
    </source>
</evidence>
<comment type="caution">
    <text evidence="1">The sequence shown here is derived from an EMBL/GenBank/DDBJ whole genome shotgun (WGS) entry which is preliminary data.</text>
</comment>
<dbReference type="AlphaFoldDB" id="X0WSV3"/>
<proteinExistence type="predicted"/>
<reference evidence="1" key="1">
    <citation type="journal article" date="2014" name="Front. Microbiol.">
        <title>High frequency of phylogenetically diverse reductive dehalogenase-homologous genes in deep subseafloor sedimentary metagenomes.</title>
        <authorList>
            <person name="Kawai M."/>
            <person name="Futagami T."/>
            <person name="Toyoda A."/>
            <person name="Takaki Y."/>
            <person name="Nishi S."/>
            <person name="Hori S."/>
            <person name="Arai W."/>
            <person name="Tsubouchi T."/>
            <person name="Morono Y."/>
            <person name="Uchiyama I."/>
            <person name="Ito T."/>
            <person name="Fujiyama A."/>
            <person name="Inagaki F."/>
            <person name="Takami H."/>
        </authorList>
    </citation>
    <scope>NUCLEOTIDE SEQUENCE</scope>
    <source>
        <strain evidence="1">Expedition CK06-06</strain>
    </source>
</reference>
<name>X0WSV3_9ZZZZ</name>
<protein>
    <submittedName>
        <fullName evidence="1">Uncharacterized protein</fullName>
    </submittedName>
</protein>